<sequence>MNRISAISTLVTPLPLLPSCSFVPTRRCYPRRATPYSRRINLKPLTSRIVLLTRRRQLGQIVEEVEAAKKRYGRLNTIVMNSVLEACVHCGKIDLALRMFHEMAEPGGIGVDSISYATILKGLGKARRIDEAFQMLETIEYGTAAGNPKLSSSLIYGLLDALINAVKWPEADAKTLDIDLVQEIYVVPMVCLHDMIFCF</sequence>
<dbReference type="InterPro" id="IPR002885">
    <property type="entry name" value="PPR_rpt"/>
</dbReference>
<evidence type="ECO:0000256" key="1">
    <source>
        <dbReference type="ARBA" id="ARBA00022737"/>
    </source>
</evidence>
<dbReference type="InterPro" id="IPR011990">
    <property type="entry name" value="TPR-like_helical_dom_sf"/>
</dbReference>
<evidence type="ECO:0000313" key="4">
    <source>
        <dbReference type="Proteomes" id="UP000078284"/>
    </source>
</evidence>
<accession>A0A178URB5</accession>
<comment type="caution">
    <text evidence="3">The sequence shown here is derived from an EMBL/GenBank/DDBJ whole genome shotgun (WGS) entry which is preliminary data.</text>
</comment>
<reference evidence="4" key="1">
    <citation type="journal article" date="2016" name="Proc. Natl. Acad. Sci. U.S.A.">
        <title>Chromosome-level assembly of Arabidopsis thaliana Ler reveals the extent of translocation and inversion polymorphisms.</title>
        <authorList>
            <person name="Zapata L."/>
            <person name="Ding J."/>
            <person name="Willing E.M."/>
            <person name="Hartwig B."/>
            <person name="Bezdan D."/>
            <person name="Jiao W.B."/>
            <person name="Patel V."/>
            <person name="Velikkakam James G."/>
            <person name="Koornneef M."/>
            <person name="Ossowski S."/>
            <person name="Schneeberger K."/>
        </authorList>
    </citation>
    <scope>NUCLEOTIDE SEQUENCE [LARGE SCALE GENOMIC DNA]</scope>
    <source>
        <strain evidence="4">cv. Landsberg erecta</strain>
    </source>
</reference>
<dbReference type="Gene3D" id="1.25.40.10">
    <property type="entry name" value="Tetratricopeptide repeat domain"/>
    <property type="match status" value="1"/>
</dbReference>
<name>A0A178URB5_ARATH</name>
<protein>
    <recommendedName>
        <fullName evidence="5">Pentatricopeptide repeat (PPR) superfamily protein</fullName>
    </recommendedName>
</protein>
<dbReference type="PANTHER" id="PTHR47581:SF2">
    <property type="entry name" value="OS09G0431600 PROTEIN"/>
    <property type="match status" value="1"/>
</dbReference>
<dbReference type="InterPro" id="IPR044781">
    <property type="entry name" value="At5g10690-like"/>
</dbReference>
<dbReference type="NCBIfam" id="TIGR00756">
    <property type="entry name" value="PPR"/>
    <property type="match status" value="2"/>
</dbReference>
<dbReference type="PANTHER" id="PTHR47581">
    <property type="entry name" value="OS09G0431600 PROTEIN"/>
    <property type="match status" value="1"/>
</dbReference>
<proteinExistence type="predicted"/>
<dbReference type="EMBL" id="LUHQ01000005">
    <property type="protein sequence ID" value="OAO96459.1"/>
    <property type="molecule type" value="Genomic_DNA"/>
</dbReference>
<evidence type="ECO:0008006" key="5">
    <source>
        <dbReference type="Google" id="ProtNLM"/>
    </source>
</evidence>
<gene>
    <name evidence="3" type="ordered locus">AXX17_At5g10340</name>
</gene>
<evidence type="ECO:0000313" key="3">
    <source>
        <dbReference type="EMBL" id="OAO96459.1"/>
    </source>
</evidence>
<dbReference type="ExpressionAtlas" id="A0A178URB5">
    <property type="expression patterns" value="baseline and differential"/>
</dbReference>
<keyword evidence="1" id="KW-0677">Repeat</keyword>
<dbReference type="AlphaFoldDB" id="A0A178URB5"/>
<dbReference type="Proteomes" id="UP000078284">
    <property type="component" value="Chromosome 5"/>
</dbReference>
<organism evidence="3 4">
    <name type="scientific">Arabidopsis thaliana</name>
    <name type="common">Mouse-ear cress</name>
    <dbReference type="NCBI Taxonomy" id="3702"/>
    <lineage>
        <taxon>Eukaryota</taxon>
        <taxon>Viridiplantae</taxon>
        <taxon>Streptophyta</taxon>
        <taxon>Embryophyta</taxon>
        <taxon>Tracheophyta</taxon>
        <taxon>Spermatophyta</taxon>
        <taxon>Magnoliopsida</taxon>
        <taxon>eudicotyledons</taxon>
        <taxon>Gunneridae</taxon>
        <taxon>Pentapetalae</taxon>
        <taxon>rosids</taxon>
        <taxon>malvids</taxon>
        <taxon>Brassicales</taxon>
        <taxon>Brassicaceae</taxon>
        <taxon>Camelineae</taxon>
        <taxon>Arabidopsis</taxon>
    </lineage>
</organism>
<dbReference type="Pfam" id="PF13041">
    <property type="entry name" value="PPR_2"/>
    <property type="match status" value="1"/>
</dbReference>
<dbReference type="PROSITE" id="PS51375">
    <property type="entry name" value="PPR"/>
    <property type="match status" value="1"/>
</dbReference>
<evidence type="ECO:0000256" key="2">
    <source>
        <dbReference type="PROSITE-ProRule" id="PRU00708"/>
    </source>
</evidence>
<feature type="repeat" description="PPR" evidence="2">
    <location>
        <begin position="76"/>
        <end position="110"/>
    </location>
</feature>